<feature type="region of interest" description="Disordered" evidence="5">
    <location>
        <begin position="295"/>
        <end position="325"/>
    </location>
</feature>
<keyword evidence="2" id="KW-0863">Zinc-finger</keyword>
<dbReference type="PANTHER" id="PTHR46462">
    <property type="entry name" value="UPSET, ISOFORM A"/>
    <property type="match status" value="1"/>
</dbReference>
<keyword evidence="4" id="KW-0156">Chromatin regulator</keyword>
<evidence type="ECO:0000313" key="7">
    <source>
        <dbReference type="Proteomes" id="UP001652625"/>
    </source>
</evidence>
<keyword evidence="7" id="KW-1185">Reference proteome</keyword>
<accession>A0ABM4BA06</accession>
<dbReference type="Proteomes" id="UP001652625">
    <property type="component" value="Chromosome 02"/>
</dbReference>
<evidence type="ECO:0000256" key="2">
    <source>
        <dbReference type="ARBA" id="ARBA00022771"/>
    </source>
</evidence>
<feature type="compositionally biased region" description="Polar residues" evidence="5">
    <location>
        <begin position="295"/>
        <end position="308"/>
    </location>
</feature>
<organism evidence="7 8">
    <name type="scientific">Hydra vulgaris</name>
    <name type="common">Hydra</name>
    <name type="synonym">Hydra attenuata</name>
    <dbReference type="NCBI Taxonomy" id="6087"/>
    <lineage>
        <taxon>Eukaryota</taxon>
        <taxon>Metazoa</taxon>
        <taxon>Cnidaria</taxon>
        <taxon>Hydrozoa</taxon>
        <taxon>Hydroidolina</taxon>
        <taxon>Anthoathecata</taxon>
        <taxon>Aplanulata</taxon>
        <taxon>Hydridae</taxon>
        <taxon>Hydra</taxon>
    </lineage>
</organism>
<evidence type="ECO:0000256" key="3">
    <source>
        <dbReference type="ARBA" id="ARBA00022833"/>
    </source>
</evidence>
<evidence type="ECO:0000259" key="6">
    <source>
        <dbReference type="SMART" id="SM00249"/>
    </source>
</evidence>
<evidence type="ECO:0000256" key="5">
    <source>
        <dbReference type="SAM" id="MobiDB-lite"/>
    </source>
</evidence>
<dbReference type="SUPFAM" id="SSF57903">
    <property type="entry name" value="FYVE/PHD zinc finger"/>
    <property type="match status" value="1"/>
</dbReference>
<proteinExistence type="predicted"/>
<dbReference type="GeneID" id="105844168"/>
<dbReference type="PANTHER" id="PTHR46462:SF3">
    <property type="entry name" value="UPSET, ISOFORM A"/>
    <property type="match status" value="1"/>
</dbReference>
<keyword evidence="1" id="KW-0479">Metal-binding</keyword>
<reference evidence="8" key="2">
    <citation type="submission" date="2025-08" db="UniProtKB">
        <authorList>
            <consortium name="RefSeq"/>
        </authorList>
    </citation>
    <scope>IDENTIFICATION</scope>
</reference>
<keyword evidence="3" id="KW-0862">Zinc</keyword>
<feature type="domain" description="Zinc finger PHD-type" evidence="6">
    <location>
        <begin position="90"/>
        <end position="135"/>
    </location>
</feature>
<dbReference type="InterPro" id="IPR013083">
    <property type="entry name" value="Znf_RING/FYVE/PHD"/>
</dbReference>
<dbReference type="Pfam" id="PF20826">
    <property type="entry name" value="PHD_5"/>
    <property type="match status" value="1"/>
</dbReference>
<dbReference type="InterPro" id="IPR001965">
    <property type="entry name" value="Znf_PHD"/>
</dbReference>
<evidence type="ECO:0000313" key="8">
    <source>
        <dbReference type="RefSeq" id="XP_065645704.1"/>
    </source>
</evidence>
<sequence>MLYIAGNTTLQYHSFKLRIKTSHHDLQVADENDTVVPEPEEQYEDGNKTSLYLDTNDKEKPPDVVHQLSTRQSTPASSLVQDENIVQEVKCPCGVNEDDGLMILCASCNTWQHATCFAILKPDEAPDTHYCVNCSKNNGFNCTDQRLKDIDQVSSLKAVCLWRRTLVASLETTRILAPNLSKRLGVPIAMATSLLKRLENEGFVTDGGKGKRFGKLVQKNHITELGFTKYFHINENKNRNEDIEMMTERASDLVITSKQVLSVPNNNQIVITGSKRKHAVEEAVSFKNKDLRFEISNSQTSPNSQQEFSAKKKRKASVSSEAMCV</sequence>
<protein>
    <submittedName>
        <fullName evidence="8">Uncharacterized protein LOC105844168 isoform X2</fullName>
    </submittedName>
</protein>
<dbReference type="RefSeq" id="XP_065645704.1">
    <property type="nucleotide sequence ID" value="XM_065789632.1"/>
</dbReference>
<reference evidence="7" key="1">
    <citation type="submission" date="2025-05" db="UniProtKB">
        <authorList>
            <consortium name="RefSeq"/>
        </authorList>
    </citation>
    <scope>NUCLEOTIDE SEQUENCE [LARGE SCALE GENOMIC DNA]</scope>
</reference>
<gene>
    <name evidence="8" type="primary">LOC105844168</name>
</gene>
<evidence type="ECO:0000256" key="4">
    <source>
        <dbReference type="ARBA" id="ARBA00022853"/>
    </source>
</evidence>
<name>A0ABM4BA06_HYDVU</name>
<dbReference type="InterPro" id="IPR011011">
    <property type="entry name" value="Znf_FYVE_PHD"/>
</dbReference>
<dbReference type="Gene3D" id="3.30.40.10">
    <property type="entry name" value="Zinc/RING finger domain, C3HC4 (zinc finger)"/>
    <property type="match status" value="1"/>
</dbReference>
<dbReference type="SMART" id="SM00249">
    <property type="entry name" value="PHD"/>
    <property type="match status" value="1"/>
</dbReference>
<evidence type="ECO:0000256" key="1">
    <source>
        <dbReference type="ARBA" id="ARBA00022723"/>
    </source>
</evidence>